<accession>A0A9J6EKL4</accession>
<dbReference type="GO" id="GO:0005783">
    <property type="term" value="C:endoplasmic reticulum"/>
    <property type="evidence" value="ECO:0007669"/>
    <property type="project" value="TreeGrafter"/>
</dbReference>
<gene>
    <name evidence="2" type="ORF">HPB51_003165</name>
</gene>
<dbReference type="InterPro" id="IPR019144">
    <property type="entry name" value="Membralin"/>
</dbReference>
<dbReference type="EMBL" id="JABSTU010000003">
    <property type="protein sequence ID" value="KAH8034878.1"/>
    <property type="molecule type" value="Genomic_DNA"/>
</dbReference>
<reference evidence="2" key="2">
    <citation type="submission" date="2021-09" db="EMBL/GenBank/DDBJ databases">
        <authorList>
            <person name="Jia N."/>
            <person name="Wang J."/>
            <person name="Shi W."/>
            <person name="Du L."/>
            <person name="Sun Y."/>
            <person name="Zhan W."/>
            <person name="Jiang J."/>
            <person name="Wang Q."/>
            <person name="Zhang B."/>
            <person name="Ji P."/>
            <person name="Sakyi L.B."/>
            <person name="Cui X."/>
            <person name="Yuan T."/>
            <person name="Jiang B."/>
            <person name="Yang W."/>
            <person name="Lam T.T.-Y."/>
            <person name="Chang Q."/>
            <person name="Ding S."/>
            <person name="Wang X."/>
            <person name="Zhu J."/>
            <person name="Ruan X."/>
            <person name="Zhao L."/>
            <person name="Wei J."/>
            <person name="Que T."/>
            <person name="Du C."/>
            <person name="Cheng J."/>
            <person name="Dai P."/>
            <person name="Han X."/>
            <person name="Huang E."/>
            <person name="Gao Y."/>
            <person name="Liu J."/>
            <person name="Shao H."/>
            <person name="Ye R."/>
            <person name="Li L."/>
            <person name="Wei W."/>
            <person name="Wang X."/>
            <person name="Wang C."/>
            <person name="Huo Q."/>
            <person name="Li W."/>
            <person name="Guo W."/>
            <person name="Chen H."/>
            <person name="Chen S."/>
            <person name="Zhou L."/>
            <person name="Zhou L."/>
            <person name="Ni X."/>
            <person name="Tian J."/>
            <person name="Zhou Y."/>
            <person name="Sheng Y."/>
            <person name="Liu T."/>
            <person name="Pan Y."/>
            <person name="Xia L."/>
            <person name="Li J."/>
            <person name="Zhao F."/>
            <person name="Cao W."/>
        </authorList>
    </citation>
    <scope>NUCLEOTIDE SEQUENCE</scope>
    <source>
        <strain evidence="2">Rmic-2018</strain>
        <tissue evidence="2">Larvae</tissue>
    </source>
</reference>
<dbReference type="PANTHER" id="PTHR21650:SF4">
    <property type="entry name" value="MEMBRALIN"/>
    <property type="match status" value="1"/>
</dbReference>
<dbReference type="AlphaFoldDB" id="A0A9J6EKL4"/>
<feature type="region of interest" description="Disordered" evidence="1">
    <location>
        <begin position="24"/>
        <end position="51"/>
    </location>
</feature>
<evidence type="ECO:0000313" key="2">
    <source>
        <dbReference type="EMBL" id="KAH8034878.1"/>
    </source>
</evidence>
<dbReference type="GO" id="GO:0034976">
    <property type="term" value="P:response to endoplasmic reticulum stress"/>
    <property type="evidence" value="ECO:0007669"/>
    <property type="project" value="TreeGrafter"/>
</dbReference>
<sequence length="212" mass="23154">MALNIGILPHLLGAAANNLNNNNFNNNNNNNNNNGLSRNAGGGGSSNNGANPMNSVRDRLFHALFVRVALAYATAVPHPCGLCSSTSPCSRLFYHFFILAYIHAAFIRTPINCLEHVCHQWPQDGILRIEILHDTAATAEPYTVEQSYLKEQRLQRLGQLPAQPQVRASSRGTEKVISTPPLADASNSTSENERDDSVAVFWRVPFLVPGHG</sequence>
<dbReference type="Pfam" id="PF09746">
    <property type="entry name" value="Membralin"/>
    <property type="match status" value="1"/>
</dbReference>
<dbReference type="GO" id="GO:1904294">
    <property type="term" value="P:positive regulation of ERAD pathway"/>
    <property type="evidence" value="ECO:0007669"/>
    <property type="project" value="TreeGrafter"/>
</dbReference>
<feature type="compositionally biased region" description="Low complexity" evidence="1">
    <location>
        <begin position="24"/>
        <end position="39"/>
    </location>
</feature>
<organism evidence="2 3">
    <name type="scientific">Rhipicephalus microplus</name>
    <name type="common">Cattle tick</name>
    <name type="synonym">Boophilus microplus</name>
    <dbReference type="NCBI Taxonomy" id="6941"/>
    <lineage>
        <taxon>Eukaryota</taxon>
        <taxon>Metazoa</taxon>
        <taxon>Ecdysozoa</taxon>
        <taxon>Arthropoda</taxon>
        <taxon>Chelicerata</taxon>
        <taxon>Arachnida</taxon>
        <taxon>Acari</taxon>
        <taxon>Parasitiformes</taxon>
        <taxon>Ixodida</taxon>
        <taxon>Ixodoidea</taxon>
        <taxon>Ixodidae</taxon>
        <taxon>Rhipicephalinae</taxon>
        <taxon>Rhipicephalus</taxon>
        <taxon>Boophilus</taxon>
    </lineage>
</organism>
<evidence type="ECO:0000256" key="1">
    <source>
        <dbReference type="SAM" id="MobiDB-lite"/>
    </source>
</evidence>
<evidence type="ECO:0000313" key="3">
    <source>
        <dbReference type="Proteomes" id="UP000821866"/>
    </source>
</evidence>
<dbReference type="Proteomes" id="UP000821866">
    <property type="component" value="Chromosome 11"/>
</dbReference>
<protein>
    <submittedName>
        <fullName evidence="2">Uncharacterized protein</fullName>
    </submittedName>
</protein>
<feature type="region of interest" description="Disordered" evidence="1">
    <location>
        <begin position="161"/>
        <end position="191"/>
    </location>
</feature>
<name>A0A9J6EKL4_RHIMP</name>
<keyword evidence="3" id="KW-1185">Reference proteome</keyword>
<reference evidence="2" key="1">
    <citation type="journal article" date="2020" name="Cell">
        <title>Large-Scale Comparative Analyses of Tick Genomes Elucidate Their Genetic Diversity and Vector Capacities.</title>
        <authorList>
            <consortium name="Tick Genome and Microbiome Consortium (TIGMIC)"/>
            <person name="Jia N."/>
            <person name="Wang J."/>
            <person name="Shi W."/>
            <person name="Du L."/>
            <person name="Sun Y."/>
            <person name="Zhan W."/>
            <person name="Jiang J.F."/>
            <person name="Wang Q."/>
            <person name="Zhang B."/>
            <person name="Ji P."/>
            <person name="Bell-Sakyi L."/>
            <person name="Cui X.M."/>
            <person name="Yuan T.T."/>
            <person name="Jiang B.G."/>
            <person name="Yang W.F."/>
            <person name="Lam T.T."/>
            <person name="Chang Q.C."/>
            <person name="Ding S.J."/>
            <person name="Wang X.J."/>
            <person name="Zhu J.G."/>
            <person name="Ruan X.D."/>
            <person name="Zhao L."/>
            <person name="Wei J.T."/>
            <person name="Ye R.Z."/>
            <person name="Que T.C."/>
            <person name="Du C.H."/>
            <person name="Zhou Y.H."/>
            <person name="Cheng J.X."/>
            <person name="Dai P.F."/>
            <person name="Guo W.B."/>
            <person name="Han X.H."/>
            <person name="Huang E.J."/>
            <person name="Li L.F."/>
            <person name="Wei W."/>
            <person name="Gao Y.C."/>
            <person name="Liu J.Z."/>
            <person name="Shao H.Z."/>
            <person name="Wang X."/>
            <person name="Wang C.C."/>
            <person name="Yang T.C."/>
            <person name="Huo Q.B."/>
            <person name="Li W."/>
            <person name="Chen H.Y."/>
            <person name="Chen S.E."/>
            <person name="Zhou L.G."/>
            <person name="Ni X.B."/>
            <person name="Tian J.H."/>
            <person name="Sheng Y."/>
            <person name="Liu T."/>
            <person name="Pan Y.S."/>
            <person name="Xia L.Y."/>
            <person name="Li J."/>
            <person name="Zhao F."/>
            <person name="Cao W.C."/>
        </authorList>
    </citation>
    <scope>NUCLEOTIDE SEQUENCE</scope>
    <source>
        <strain evidence="2">Rmic-2018</strain>
    </source>
</reference>
<comment type="caution">
    <text evidence="2">The sequence shown here is derived from an EMBL/GenBank/DDBJ whole genome shotgun (WGS) entry which is preliminary data.</text>
</comment>
<dbReference type="VEuPathDB" id="VectorBase:LOC119181726"/>
<proteinExistence type="predicted"/>
<dbReference type="PANTHER" id="PTHR21650">
    <property type="entry name" value="MEMBRALIN/KINETOCHORE PROTEIN NUF2"/>
    <property type="match status" value="1"/>
</dbReference>